<evidence type="ECO:0000256" key="4">
    <source>
        <dbReference type="ARBA" id="ARBA00022827"/>
    </source>
</evidence>
<evidence type="ECO:0000313" key="7">
    <source>
        <dbReference type="EMBL" id="RXZ72356.1"/>
    </source>
</evidence>
<dbReference type="Pfam" id="PF00732">
    <property type="entry name" value="GMC_oxred_N"/>
    <property type="match status" value="1"/>
</dbReference>
<feature type="binding site" evidence="5">
    <location>
        <position position="82"/>
    </location>
    <ligand>
        <name>FAD</name>
        <dbReference type="ChEBI" id="CHEBI:57692"/>
    </ligand>
</feature>
<dbReference type="SUPFAM" id="SSF51905">
    <property type="entry name" value="FAD/NAD(P)-binding domain"/>
    <property type="match status" value="1"/>
</dbReference>
<reference evidence="7 8" key="1">
    <citation type="submission" date="2019-01" db="EMBL/GenBank/DDBJ databases">
        <title>Agromyces.</title>
        <authorList>
            <person name="Li J."/>
        </authorList>
    </citation>
    <scope>NUCLEOTIDE SEQUENCE [LARGE SCALE GENOMIC DNA]</scope>
    <source>
        <strain evidence="7 8">DSM 15934</strain>
    </source>
</reference>
<keyword evidence="3" id="KW-0285">Flavoprotein</keyword>
<evidence type="ECO:0000256" key="2">
    <source>
        <dbReference type="ARBA" id="ARBA00010790"/>
    </source>
</evidence>
<comment type="caution">
    <text evidence="7">The sequence shown here is derived from an EMBL/GenBank/DDBJ whole genome shotgun (WGS) entry which is preliminary data.</text>
</comment>
<feature type="binding site" evidence="5">
    <location>
        <position position="217"/>
    </location>
    <ligand>
        <name>FAD</name>
        <dbReference type="ChEBI" id="CHEBI:57692"/>
    </ligand>
</feature>
<evidence type="ECO:0000259" key="6">
    <source>
        <dbReference type="PROSITE" id="PS00624"/>
    </source>
</evidence>
<feature type="binding site" evidence="5">
    <location>
        <position position="443"/>
    </location>
    <ligand>
        <name>substrate</name>
    </ligand>
</feature>
<proteinExistence type="inferred from homology"/>
<dbReference type="InterPro" id="IPR036188">
    <property type="entry name" value="FAD/NAD-bd_sf"/>
</dbReference>
<keyword evidence="4 5" id="KW-0274">FAD</keyword>
<dbReference type="SUPFAM" id="SSF54373">
    <property type="entry name" value="FAD-linked reductases, C-terminal domain"/>
    <property type="match status" value="1"/>
</dbReference>
<dbReference type="GO" id="GO:0050660">
    <property type="term" value="F:flavin adenine dinucleotide binding"/>
    <property type="evidence" value="ECO:0007669"/>
    <property type="project" value="InterPro"/>
</dbReference>
<dbReference type="PIRSF" id="PIRSF000137">
    <property type="entry name" value="Alcohol_oxidase"/>
    <property type="match status" value="1"/>
</dbReference>
<evidence type="ECO:0000256" key="3">
    <source>
        <dbReference type="ARBA" id="ARBA00022630"/>
    </source>
</evidence>
<sequence>MEERPDVIVVGGGSSGAVICRRLVDAGRRVLLLEAGGPDENPAIHDPARLGELWHSPDDWDYFTVPQVHAADRRLHLPRGKVLGGSHSLNAMIFVRCAPQDYDHWESLGNPGWGWKDVLPVFTAIENYDGAPSELRGTDGLLDVTVDYELHPIQQSIIDASAEIGIEQNPDYNGDQLDGISKMQLNIRDGKRLSTWRAYAEPVRESPLFTVLTGAWVHQLLLDGTRVTGVEVEVEGRIERFEADQVVLAAGALDSPRILMRSGIGPGAALRDLGFEVVVDLPGVGQNLHDHFLSPVIFATDARPIDPPAPGTGITQTHSFWRSRPGLEVPDTQPINFSVPMYEPWMTGPASGFSLMAGIVSPKSRGSLTLAGDDPHAALLIDVAALAEEEDLQALAASVRQCREIGGASALADGWGARELYPGPDVDDDAALLDYVRRTVITYHHQVGTCKMGVDDLAVVDPTLRVHGVEGLMVADASIMPRITTGNTNAPTIMIGEKAAGFLLH</sequence>
<dbReference type="InterPro" id="IPR000172">
    <property type="entry name" value="GMC_OxRdtase_N"/>
</dbReference>
<keyword evidence="8" id="KW-1185">Reference proteome</keyword>
<dbReference type="Gene3D" id="3.50.50.60">
    <property type="entry name" value="FAD/NAD(P)-binding domain"/>
    <property type="match status" value="1"/>
</dbReference>
<comment type="cofactor">
    <cofactor evidence="1 5">
        <name>FAD</name>
        <dbReference type="ChEBI" id="CHEBI:57692"/>
    </cofactor>
</comment>
<accession>A0A4V1QY93</accession>
<dbReference type="Proteomes" id="UP000293865">
    <property type="component" value="Unassembled WGS sequence"/>
</dbReference>
<name>A0A4V1QY93_9MICO</name>
<dbReference type="InterPro" id="IPR012132">
    <property type="entry name" value="GMC_OxRdtase"/>
</dbReference>
<dbReference type="RefSeq" id="WP_129519621.1">
    <property type="nucleotide sequence ID" value="NZ_SDPN01000005.1"/>
</dbReference>
<dbReference type="EMBL" id="SDPN01000005">
    <property type="protein sequence ID" value="RXZ72356.1"/>
    <property type="molecule type" value="Genomic_DNA"/>
</dbReference>
<dbReference type="Pfam" id="PF05199">
    <property type="entry name" value="GMC_oxred_C"/>
    <property type="match status" value="1"/>
</dbReference>
<protein>
    <submittedName>
        <fullName evidence="7">FAD-binding protein</fullName>
    </submittedName>
</protein>
<dbReference type="GO" id="GO:0016614">
    <property type="term" value="F:oxidoreductase activity, acting on CH-OH group of donors"/>
    <property type="evidence" value="ECO:0007669"/>
    <property type="project" value="InterPro"/>
</dbReference>
<comment type="similarity">
    <text evidence="2">Belongs to the GMC oxidoreductase family.</text>
</comment>
<organism evidence="7 8">
    <name type="scientific">Agromyces albus</name>
    <dbReference type="NCBI Taxonomy" id="205332"/>
    <lineage>
        <taxon>Bacteria</taxon>
        <taxon>Bacillati</taxon>
        <taxon>Actinomycetota</taxon>
        <taxon>Actinomycetes</taxon>
        <taxon>Micrococcales</taxon>
        <taxon>Microbacteriaceae</taxon>
        <taxon>Agromyces</taxon>
    </lineage>
</organism>
<dbReference type="PANTHER" id="PTHR11552:SF147">
    <property type="entry name" value="CHOLINE DEHYDROGENASE, MITOCHONDRIAL"/>
    <property type="match status" value="1"/>
</dbReference>
<dbReference type="PROSITE" id="PS00624">
    <property type="entry name" value="GMC_OXRED_2"/>
    <property type="match status" value="1"/>
</dbReference>
<dbReference type="Gene3D" id="3.30.560.10">
    <property type="entry name" value="Glucose Oxidase, domain 3"/>
    <property type="match status" value="1"/>
</dbReference>
<evidence type="ECO:0000313" key="8">
    <source>
        <dbReference type="Proteomes" id="UP000293865"/>
    </source>
</evidence>
<gene>
    <name evidence="7" type="ORF">ESP51_04075</name>
</gene>
<dbReference type="OrthoDB" id="9785276at2"/>
<evidence type="ECO:0000256" key="1">
    <source>
        <dbReference type="ARBA" id="ARBA00001974"/>
    </source>
</evidence>
<evidence type="ECO:0000256" key="5">
    <source>
        <dbReference type="PIRSR" id="PIRSR000137-2"/>
    </source>
</evidence>
<dbReference type="InterPro" id="IPR007867">
    <property type="entry name" value="GMC_OxRtase_C"/>
</dbReference>
<dbReference type="PANTHER" id="PTHR11552">
    <property type="entry name" value="GLUCOSE-METHANOL-CHOLINE GMC OXIDOREDUCTASE"/>
    <property type="match status" value="1"/>
</dbReference>
<feature type="domain" description="Glucose-methanol-choline oxidoreductase N-terminal" evidence="6">
    <location>
        <begin position="251"/>
        <end position="265"/>
    </location>
</feature>
<dbReference type="AlphaFoldDB" id="A0A4V1QY93"/>